<gene>
    <name evidence="1" type="ORF">DSCOOX_26450</name>
</gene>
<reference evidence="1 2" key="1">
    <citation type="submission" date="2019-11" db="EMBL/GenBank/DDBJ databases">
        <title>Comparative genomics of hydrocarbon-degrading Desulfosarcina strains.</title>
        <authorList>
            <person name="Watanabe M."/>
            <person name="Kojima H."/>
            <person name="Fukui M."/>
        </authorList>
    </citation>
    <scope>NUCLEOTIDE SEQUENCE [LARGE SCALE GENOMIC DNA]</scope>
    <source>
        <strain evidence="2">oXyS1</strain>
    </source>
</reference>
<organism evidence="1 2">
    <name type="scientific">Desulfosarcina ovata subsp. ovata</name>
    <dbReference type="NCBI Taxonomy" id="2752305"/>
    <lineage>
        <taxon>Bacteria</taxon>
        <taxon>Pseudomonadati</taxon>
        <taxon>Thermodesulfobacteriota</taxon>
        <taxon>Desulfobacteria</taxon>
        <taxon>Desulfobacterales</taxon>
        <taxon>Desulfosarcinaceae</taxon>
        <taxon>Desulfosarcina</taxon>
    </lineage>
</organism>
<dbReference type="Proteomes" id="UP000422108">
    <property type="component" value="Chromosome"/>
</dbReference>
<dbReference type="EMBL" id="AP021879">
    <property type="protein sequence ID" value="BBO89465.1"/>
    <property type="molecule type" value="Genomic_DNA"/>
</dbReference>
<dbReference type="AlphaFoldDB" id="A0A5K8AA52"/>
<proteinExistence type="predicted"/>
<evidence type="ECO:0000313" key="2">
    <source>
        <dbReference type="Proteomes" id="UP000422108"/>
    </source>
</evidence>
<name>A0A5K8AA52_9BACT</name>
<keyword evidence="2" id="KW-1185">Reference proteome</keyword>
<dbReference type="RefSeq" id="WP_155310661.1">
    <property type="nucleotide sequence ID" value="NZ_AP021879.1"/>
</dbReference>
<accession>A0A5K8AA52</accession>
<sequence>MLKIDRLQLRLPAEYRDQAHLIARWVAEELAGMPVEAASTLDRLAVPPINAVPGTGGRHIARQIAAAVADQLNTRPGRDPQAGG</sequence>
<evidence type="ECO:0000313" key="1">
    <source>
        <dbReference type="EMBL" id="BBO89465.1"/>
    </source>
</evidence>
<protein>
    <submittedName>
        <fullName evidence="1">Uncharacterized protein</fullName>
    </submittedName>
</protein>